<name>A0A7W9FPL4_9HYPH</name>
<protein>
    <submittedName>
        <fullName evidence="5">Nucleoside-diphosphate-sugar epimerase</fullName>
    </submittedName>
</protein>
<reference evidence="5 6" key="1">
    <citation type="submission" date="2020-08" db="EMBL/GenBank/DDBJ databases">
        <title>Genomic Encyclopedia of Type Strains, Phase IV (KMG-IV): sequencing the most valuable type-strain genomes for metagenomic binning, comparative biology and taxonomic classification.</title>
        <authorList>
            <person name="Goeker M."/>
        </authorList>
    </citation>
    <scope>NUCLEOTIDE SEQUENCE [LARGE SCALE GENOMIC DNA]</scope>
    <source>
        <strain evidence="5 6">DSM 16268</strain>
    </source>
</reference>
<organism evidence="5 6">
    <name type="scientific">Prosthecomicrobium pneumaticum</name>
    <dbReference type="NCBI Taxonomy" id="81895"/>
    <lineage>
        <taxon>Bacteria</taxon>
        <taxon>Pseudomonadati</taxon>
        <taxon>Pseudomonadota</taxon>
        <taxon>Alphaproteobacteria</taxon>
        <taxon>Hyphomicrobiales</taxon>
        <taxon>Kaistiaceae</taxon>
        <taxon>Prosthecomicrobium</taxon>
    </lineage>
</organism>
<gene>
    <name evidence="5" type="ORF">GGQ63_003544</name>
</gene>
<evidence type="ECO:0000259" key="4">
    <source>
        <dbReference type="Pfam" id="PF01370"/>
    </source>
</evidence>
<dbReference type="PANTHER" id="PTHR43103:SF5">
    <property type="entry name" value="4-EPIMERASE, PUTATIVE (AFU_ORTHOLOGUE AFUA_7G00360)-RELATED"/>
    <property type="match status" value="1"/>
</dbReference>
<feature type="domain" description="NAD-dependent epimerase/dehydratase" evidence="4">
    <location>
        <begin position="2"/>
        <end position="221"/>
    </location>
</feature>
<comment type="similarity">
    <text evidence="1">Belongs to the NAD(P)-dependent epimerase/dehydratase family.</text>
</comment>
<dbReference type="InterPro" id="IPR001509">
    <property type="entry name" value="Epimerase_deHydtase"/>
</dbReference>
<keyword evidence="6" id="KW-1185">Reference proteome</keyword>
<dbReference type="PANTHER" id="PTHR43103">
    <property type="entry name" value="NUCLEOSIDE-DIPHOSPHATE-SUGAR EPIMERASE"/>
    <property type="match status" value="1"/>
</dbReference>
<evidence type="ECO:0000313" key="5">
    <source>
        <dbReference type="EMBL" id="MBB5754458.1"/>
    </source>
</evidence>
<dbReference type="AlphaFoldDB" id="A0A7W9FPL4"/>
<comment type="caution">
    <text evidence="5">The sequence shown here is derived from an EMBL/GenBank/DDBJ whole genome shotgun (WGS) entry which is preliminary data.</text>
</comment>
<dbReference type="InterPro" id="IPR036291">
    <property type="entry name" value="NAD(P)-bd_dom_sf"/>
</dbReference>
<accession>A0A7W9FPL4</accession>
<evidence type="ECO:0000256" key="3">
    <source>
        <dbReference type="ARBA" id="ARBA00023027"/>
    </source>
</evidence>
<dbReference type="RefSeq" id="WP_183857898.1">
    <property type="nucleotide sequence ID" value="NZ_JACHOO010000008.1"/>
</dbReference>
<evidence type="ECO:0000256" key="2">
    <source>
        <dbReference type="ARBA" id="ARBA00023002"/>
    </source>
</evidence>
<keyword evidence="2" id="KW-0560">Oxidoreductase</keyword>
<sequence>MIVVTGSSGLAGRFVVADLKAHGYDVVAVDQAPQPAGQGVPFFRADVTDFGQTMAALSAVDERVRGVTGIVHLAAIPAPGLAPNHVIFDVNIRSTYNVFEAARVRGIKEVVWASSETVLGLPFETPPPYVPVDEEYRPRPETAYSLSKFLGEEMAKEFCRWDPEMKIFGLRFSNIMPPERYAEFPAFDADATARKWNLWAYIDARDAAQAVRKALESPLKGAEAFIIANEDGVMSRPNDALLDEVFPGVPRKRPLTENESLLSIDKAKRLLGYAPEHSWRKG</sequence>
<dbReference type="Gene3D" id="3.40.50.720">
    <property type="entry name" value="NAD(P)-binding Rossmann-like Domain"/>
    <property type="match status" value="1"/>
</dbReference>
<proteinExistence type="inferred from homology"/>
<dbReference type="SUPFAM" id="SSF51735">
    <property type="entry name" value="NAD(P)-binding Rossmann-fold domains"/>
    <property type="match status" value="1"/>
</dbReference>
<keyword evidence="3" id="KW-0520">NAD</keyword>
<dbReference type="EMBL" id="JACHOO010000008">
    <property type="protein sequence ID" value="MBB5754458.1"/>
    <property type="molecule type" value="Genomic_DNA"/>
</dbReference>
<evidence type="ECO:0000256" key="1">
    <source>
        <dbReference type="ARBA" id="ARBA00007637"/>
    </source>
</evidence>
<dbReference type="Proteomes" id="UP000523821">
    <property type="component" value="Unassembled WGS sequence"/>
</dbReference>
<evidence type="ECO:0000313" key="6">
    <source>
        <dbReference type="Proteomes" id="UP000523821"/>
    </source>
</evidence>
<dbReference type="GO" id="GO:0016491">
    <property type="term" value="F:oxidoreductase activity"/>
    <property type="evidence" value="ECO:0007669"/>
    <property type="project" value="UniProtKB-KW"/>
</dbReference>
<dbReference type="Pfam" id="PF01370">
    <property type="entry name" value="Epimerase"/>
    <property type="match status" value="1"/>
</dbReference>